<accession>A0A1I3AP47</accession>
<evidence type="ECO:0000259" key="11">
    <source>
        <dbReference type="PROSITE" id="PS50936"/>
    </source>
</evidence>
<feature type="binding site" evidence="10">
    <location>
        <begin position="165"/>
        <end position="173"/>
    </location>
    <ligand>
        <name>GTP</name>
        <dbReference type="ChEBI" id="CHEBI:37565"/>
    </ligand>
</feature>
<dbReference type="AlphaFoldDB" id="A0A1I3AP47"/>
<dbReference type="PANTHER" id="PTHR32120">
    <property type="entry name" value="SMALL RIBOSOMAL SUBUNIT BIOGENESIS GTPASE RSGA"/>
    <property type="match status" value="1"/>
</dbReference>
<dbReference type="RefSeq" id="WP_093368856.1">
    <property type="nucleotide sequence ID" value="NZ_FOQA01000001.1"/>
</dbReference>
<dbReference type="Gene3D" id="1.10.40.50">
    <property type="entry name" value="Probable gtpase engc, domain 3"/>
    <property type="match status" value="1"/>
</dbReference>
<evidence type="ECO:0000256" key="10">
    <source>
        <dbReference type="HAMAP-Rule" id="MF_01820"/>
    </source>
</evidence>
<dbReference type="GO" id="GO:0042274">
    <property type="term" value="P:ribosomal small subunit biogenesis"/>
    <property type="evidence" value="ECO:0007669"/>
    <property type="project" value="UniProtKB-UniRule"/>
</dbReference>
<keyword evidence="4 10" id="KW-0699">rRNA-binding</keyword>
<dbReference type="GO" id="GO:0019843">
    <property type="term" value="F:rRNA binding"/>
    <property type="evidence" value="ECO:0007669"/>
    <property type="project" value="UniProtKB-KW"/>
</dbReference>
<dbReference type="NCBIfam" id="TIGR00157">
    <property type="entry name" value="ribosome small subunit-dependent GTPase A"/>
    <property type="match status" value="1"/>
</dbReference>
<dbReference type="Pfam" id="PF16745">
    <property type="entry name" value="RsgA_N"/>
    <property type="match status" value="1"/>
</dbReference>
<dbReference type="InterPro" id="IPR027417">
    <property type="entry name" value="P-loop_NTPase"/>
</dbReference>
<keyword evidence="9 10" id="KW-0342">GTP-binding</keyword>
<evidence type="ECO:0000256" key="7">
    <source>
        <dbReference type="ARBA" id="ARBA00022833"/>
    </source>
</evidence>
<evidence type="ECO:0000256" key="9">
    <source>
        <dbReference type="ARBA" id="ARBA00023134"/>
    </source>
</evidence>
<keyword evidence="8 10" id="KW-0694">RNA-binding</keyword>
<comment type="cofactor">
    <cofactor evidence="10">
        <name>Zn(2+)</name>
        <dbReference type="ChEBI" id="CHEBI:29105"/>
    </cofactor>
    <text evidence="10">Binds 1 zinc ion per subunit.</text>
</comment>
<dbReference type="EMBL" id="FOQA01000001">
    <property type="protein sequence ID" value="SFH51101.1"/>
    <property type="molecule type" value="Genomic_DNA"/>
</dbReference>
<feature type="binding site" evidence="10">
    <location>
        <position position="254"/>
    </location>
    <ligand>
        <name>Zn(2+)</name>
        <dbReference type="ChEBI" id="CHEBI:29105"/>
    </ligand>
</feature>
<dbReference type="InterPro" id="IPR010914">
    <property type="entry name" value="RsgA_GTPase_dom"/>
</dbReference>
<dbReference type="Pfam" id="PF03193">
    <property type="entry name" value="RsgA_GTPase"/>
    <property type="match status" value="1"/>
</dbReference>
<evidence type="ECO:0000256" key="6">
    <source>
        <dbReference type="ARBA" id="ARBA00022801"/>
    </source>
</evidence>
<proteinExistence type="inferred from homology"/>
<keyword evidence="14" id="KW-1185">Reference proteome</keyword>
<dbReference type="InterPro" id="IPR004881">
    <property type="entry name" value="Ribosome_biogen_GTPase_RsgA"/>
</dbReference>
<protein>
    <recommendedName>
        <fullName evidence="10">Small ribosomal subunit biogenesis GTPase RsgA</fullName>
        <ecNumber evidence="10">3.6.1.-</ecNumber>
    </recommendedName>
</protein>
<dbReference type="InterPro" id="IPR012340">
    <property type="entry name" value="NA-bd_OB-fold"/>
</dbReference>
<feature type="binding site" evidence="10">
    <location>
        <position position="252"/>
    </location>
    <ligand>
        <name>Zn(2+)</name>
        <dbReference type="ChEBI" id="CHEBI:29105"/>
    </ligand>
</feature>
<dbReference type="InterPro" id="IPR030378">
    <property type="entry name" value="G_CP_dom"/>
</dbReference>
<evidence type="ECO:0000256" key="2">
    <source>
        <dbReference type="ARBA" id="ARBA00022517"/>
    </source>
</evidence>
<keyword evidence="5 10" id="KW-0547">Nucleotide-binding</keyword>
<dbReference type="InterPro" id="IPR031944">
    <property type="entry name" value="RsgA_N"/>
</dbReference>
<dbReference type="Proteomes" id="UP000199287">
    <property type="component" value="Unassembled WGS sequence"/>
</dbReference>
<keyword evidence="6 10" id="KW-0378">Hydrolase</keyword>
<dbReference type="PROSITE" id="PS51721">
    <property type="entry name" value="G_CP"/>
    <property type="match status" value="1"/>
</dbReference>
<dbReference type="GO" id="GO:0003924">
    <property type="term" value="F:GTPase activity"/>
    <property type="evidence" value="ECO:0007669"/>
    <property type="project" value="UniProtKB-UniRule"/>
</dbReference>
<keyword evidence="1 10" id="KW-0963">Cytoplasm</keyword>
<dbReference type="HAMAP" id="MF_01820">
    <property type="entry name" value="GTPase_RsgA"/>
    <property type="match status" value="1"/>
</dbReference>
<feature type="domain" description="EngC GTPase" evidence="11">
    <location>
        <begin position="74"/>
        <end position="221"/>
    </location>
</feature>
<dbReference type="PROSITE" id="PS50936">
    <property type="entry name" value="ENGC_GTPASE"/>
    <property type="match status" value="1"/>
</dbReference>
<comment type="subunit">
    <text evidence="10">Monomer. Associates with 30S ribosomal subunit, binds 16S rRNA.</text>
</comment>
<comment type="similarity">
    <text evidence="10">Belongs to the TRAFAC class YlqF/YawG GTPase family. RsgA subfamily.</text>
</comment>
<evidence type="ECO:0000259" key="12">
    <source>
        <dbReference type="PROSITE" id="PS51721"/>
    </source>
</evidence>
<comment type="subcellular location">
    <subcellularLocation>
        <location evidence="10">Cytoplasm</location>
    </subcellularLocation>
</comment>
<evidence type="ECO:0000256" key="8">
    <source>
        <dbReference type="ARBA" id="ARBA00022884"/>
    </source>
</evidence>
<feature type="domain" description="CP-type G" evidence="12">
    <location>
        <begin position="65"/>
        <end position="223"/>
    </location>
</feature>
<keyword evidence="7 10" id="KW-0862">Zinc</keyword>
<evidence type="ECO:0000256" key="5">
    <source>
        <dbReference type="ARBA" id="ARBA00022741"/>
    </source>
</evidence>
<dbReference type="CDD" id="cd04466">
    <property type="entry name" value="S1_YloQ_GTPase"/>
    <property type="match status" value="1"/>
</dbReference>
<dbReference type="SUPFAM" id="SSF52540">
    <property type="entry name" value="P-loop containing nucleoside triphosphate hydrolases"/>
    <property type="match status" value="1"/>
</dbReference>
<dbReference type="OrthoDB" id="9809485at2"/>
<feature type="binding site" evidence="10">
    <location>
        <begin position="114"/>
        <end position="117"/>
    </location>
    <ligand>
        <name>GTP</name>
        <dbReference type="ChEBI" id="CHEBI:37565"/>
    </ligand>
</feature>
<feature type="binding site" evidence="10">
    <location>
        <position position="260"/>
    </location>
    <ligand>
        <name>Zn(2+)</name>
        <dbReference type="ChEBI" id="CHEBI:29105"/>
    </ligand>
</feature>
<dbReference type="CDD" id="cd01854">
    <property type="entry name" value="YjeQ_EngC"/>
    <property type="match status" value="1"/>
</dbReference>
<evidence type="ECO:0000313" key="13">
    <source>
        <dbReference type="EMBL" id="SFH51101.1"/>
    </source>
</evidence>
<dbReference type="Gene3D" id="2.40.50.140">
    <property type="entry name" value="Nucleic acid-binding proteins"/>
    <property type="match status" value="1"/>
</dbReference>
<dbReference type="GO" id="GO:0046872">
    <property type="term" value="F:metal ion binding"/>
    <property type="evidence" value="ECO:0007669"/>
    <property type="project" value="UniProtKB-KW"/>
</dbReference>
<dbReference type="GO" id="GO:0005737">
    <property type="term" value="C:cytoplasm"/>
    <property type="evidence" value="ECO:0007669"/>
    <property type="project" value="UniProtKB-SubCell"/>
</dbReference>
<comment type="function">
    <text evidence="10">One of several proteins that assist in the late maturation steps of the functional core of the 30S ribosomal subunit. Helps release RbfA from mature subunits. May play a role in the assembly of ribosomal proteins into the subunit. Circularly permuted GTPase that catalyzes slow GTP hydrolysis, GTPase activity is stimulated by the 30S ribosomal subunit.</text>
</comment>
<dbReference type="STRING" id="69895.SAMN05192551_101298"/>
<dbReference type="PANTHER" id="PTHR32120:SF11">
    <property type="entry name" value="SMALL RIBOSOMAL SUBUNIT BIOGENESIS GTPASE RSGA 1, MITOCHONDRIAL-RELATED"/>
    <property type="match status" value="1"/>
</dbReference>
<name>A0A1I3AP47_9FIRM</name>
<reference evidence="14" key="1">
    <citation type="submission" date="2016-10" db="EMBL/GenBank/DDBJ databases">
        <authorList>
            <person name="Varghese N."/>
            <person name="Submissions S."/>
        </authorList>
    </citation>
    <scope>NUCLEOTIDE SEQUENCE [LARGE SCALE GENOMIC DNA]</scope>
    <source>
        <strain evidence="14">Z-7934</strain>
    </source>
</reference>
<dbReference type="EC" id="3.6.1.-" evidence="10"/>
<evidence type="ECO:0000256" key="1">
    <source>
        <dbReference type="ARBA" id="ARBA00022490"/>
    </source>
</evidence>
<organism evidence="13 14">
    <name type="scientific">Tindallia magadiensis</name>
    <dbReference type="NCBI Taxonomy" id="69895"/>
    <lineage>
        <taxon>Bacteria</taxon>
        <taxon>Bacillati</taxon>
        <taxon>Bacillota</taxon>
        <taxon>Clostridia</taxon>
        <taxon>Peptostreptococcales</taxon>
        <taxon>Tindalliaceae</taxon>
        <taxon>Tindallia</taxon>
    </lineage>
</organism>
<dbReference type="SUPFAM" id="SSF50249">
    <property type="entry name" value="Nucleic acid-binding proteins"/>
    <property type="match status" value="1"/>
</dbReference>
<keyword evidence="2 10" id="KW-0690">Ribosome biogenesis</keyword>
<evidence type="ECO:0000256" key="3">
    <source>
        <dbReference type="ARBA" id="ARBA00022723"/>
    </source>
</evidence>
<gene>
    <name evidence="10" type="primary">rsgA</name>
    <name evidence="13" type="ORF">SAMN05192551_101298</name>
</gene>
<dbReference type="Gene3D" id="3.40.50.300">
    <property type="entry name" value="P-loop containing nucleotide triphosphate hydrolases"/>
    <property type="match status" value="1"/>
</dbReference>
<feature type="binding site" evidence="10">
    <location>
        <position position="247"/>
    </location>
    <ligand>
        <name>Zn(2+)</name>
        <dbReference type="ChEBI" id="CHEBI:29105"/>
    </ligand>
</feature>
<keyword evidence="3 10" id="KW-0479">Metal-binding</keyword>
<evidence type="ECO:0000313" key="14">
    <source>
        <dbReference type="Proteomes" id="UP000199287"/>
    </source>
</evidence>
<dbReference type="GO" id="GO:0005525">
    <property type="term" value="F:GTP binding"/>
    <property type="evidence" value="ECO:0007669"/>
    <property type="project" value="UniProtKB-UniRule"/>
</dbReference>
<evidence type="ECO:0000256" key="4">
    <source>
        <dbReference type="ARBA" id="ARBA00022730"/>
    </source>
</evidence>
<sequence length="293" mass="33216">MKEGRIIKALSGFFYVQDNKSVVVCKGRGILKKMGITPITGDWVKFSIINEQLKEGVVEEVLPRKNEMLRPPLSNLDQILAVFSVKEPTPNFVLLDRILLRAEIQRYQIGICFNKIDLEDEETFDEILSGYQKIGYPVFFISAKSGDGIESLRSFLAGNTTALAGASGVGKSSLINKLYPSFELKTGKISEKIQRGKHTTRFTELLWADEGTWIADTPGFSTLKASDLKYEEVKLYFKEFLALESSCRFLSCLHLKEPGCNIKKAVSDGKIMEHRYKNYQNIVEEIKSDRRYC</sequence>